<keyword evidence="3" id="KW-1185">Reference proteome</keyword>
<organism evidence="2 3">
    <name type="scientific">Nesidiocoris tenuis</name>
    <dbReference type="NCBI Taxonomy" id="355587"/>
    <lineage>
        <taxon>Eukaryota</taxon>
        <taxon>Metazoa</taxon>
        <taxon>Ecdysozoa</taxon>
        <taxon>Arthropoda</taxon>
        <taxon>Hexapoda</taxon>
        <taxon>Insecta</taxon>
        <taxon>Pterygota</taxon>
        <taxon>Neoptera</taxon>
        <taxon>Paraneoptera</taxon>
        <taxon>Hemiptera</taxon>
        <taxon>Heteroptera</taxon>
        <taxon>Panheteroptera</taxon>
        <taxon>Cimicomorpha</taxon>
        <taxon>Miridae</taxon>
        <taxon>Dicyphina</taxon>
        <taxon>Nesidiocoris</taxon>
    </lineage>
</organism>
<feature type="region of interest" description="Disordered" evidence="1">
    <location>
        <begin position="616"/>
        <end position="671"/>
    </location>
</feature>
<feature type="region of interest" description="Disordered" evidence="1">
    <location>
        <begin position="216"/>
        <end position="264"/>
    </location>
</feature>
<feature type="non-terminal residue" evidence="2">
    <location>
        <position position="848"/>
    </location>
</feature>
<evidence type="ECO:0000313" key="2">
    <source>
        <dbReference type="EMBL" id="CAB0005061.1"/>
    </source>
</evidence>
<feature type="compositionally biased region" description="Basic and acidic residues" evidence="1">
    <location>
        <begin position="657"/>
        <end position="666"/>
    </location>
</feature>
<dbReference type="AlphaFoldDB" id="A0A6H5GRE4"/>
<feature type="region of interest" description="Disordered" evidence="1">
    <location>
        <begin position="827"/>
        <end position="848"/>
    </location>
</feature>
<feature type="compositionally biased region" description="Polar residues" evidence="1">
    <location>
        <begin position="67"/>
        <end position="81"/>
    </location>
</feature>
<feature type="compositionally biased region" description="Low complexity" evidence="1">
    <location>
        <begin position="248"/>
        <end position="264"/>
    </location>
</feature>
<feature type="compositionally biased region" description="Polar residues" evidence="1">
    <location>
        <begin position="237"/>
        <end position="247"/>
    </location>
</feature>
<protein>
    <submittedName>
        <fullName evidence="2">Uncharacterized protein</fullName>
    </submittedName>
</protein>
<evidence type="ECO:0000313" key="3">
    <source>
        <dbReference type="Proteomes" id="UP000479000"/>
    </source>
</evidence>
<accession>A0A6H5GRE4</accession>
<feature type="region of interest" description="Disordered" evidence="1">
    <location>
        <begin position="53"/>
        <end position="203"/>
    </location>
</feature>
<proteinExistence type="predicted"/>
<feature type="compositionally biased region" description="Basic and acidic residues" evidence="1">
    <location>
        <begin position="174"/>
        <end position="192"/>
    </location>
</feature>
<evidence type="ECO:0000256" key="1">
    <source>
        <dbReference type="SAM" id="MobiDB-lite"/>
    </source>
</evidence>
<sequence length="848" mass="93468">MRFSQFNTCVEWSTLAINASYRHLTITTVTDILKPDKEFVTETGKTIKVVKLEEPPKSLPDARRSSCRQTTSLPAEQSPESSNRHHSPGNAEKHKCVLRRKNDLHPAVVNQGVGEKSRRNRSDDKSPKKIKRTLSLPSGLNVPPRPKSANFSTLATGTITIKKKQPNPPPIQVPRDDDVFKKPIPVDKKTPKQPEPPCADGLDVRFDSKLSCTQPVDSAKNMDIQHKKDRGGFPTAKTDSPSKMKNTSSPLEENGGNSNSSSRLSELALEAPQLRLDDTSFSLSTAASTSVQSFGKYQPAVRPEDVSWVEVSSYGKNLSDLDVLFPDSEDAAPPAKPAPKQLKILGEVLEDPQGVVTLRKPLRHKFAEAGSRGNDLPPDLQGKSLDLASKPDCNLDVSSSEICRSLSASSFSSIKEGSYVVSRSETVDGGSSYRRFVKPFRGRQGNRSDHSSDSISEIVKVSRTLSRGSTVFSEEVSEMQNTLSVSTKTLKFNSSVLQNKIKNEIKKLDRVNESLDTFIESGKNAARTRDQFANLSQCEPSGPSNEPTSTDLVMVRRKSPLPLDDNLDTALVAAPPRMSIHSREPSASSLDVSMSSGNGVDVSKFTVDMIGSDGAQGLSREVHSPQTATANNSFAPSNAKRSDRQGVVERGTSPVPEMKETSEEPIKPSTTEIQAMPATVTRLKFVKMLKKVFVKFFCQLKRITRSLNFDFPTTFSQSESELQPKDYYSDSFEHSSVASETMVGSTASALLQGSPFFTKAMRMPMIKTPLSPRVTIVKRRHSSGSDESMLLSQNDTLSEPSDVDVRVSALEQQLRHRKSELAKLKREYQKNQKERLRSTERNLINQIQ</sequence>
<feature type="compositionally biased region" description="Basic and acidic residues" evidence="1">
    <location>
        <begin position="53"/>
        <end position="64"/>
    </location>
</feature>
<feature type="compositionally biased region" description="Polar residues" evidence="1">
    <location>
        <begin position="624"/>
        <end position="636"/>
    </location>
</feature>
<feature type="compositionally biased region" description="Basic and acidic residues" evidence="1">
    <location>
        <begin position="827"/>
        <end position="840"/>
    </location>
</feature>
<gene>
    <name evidence="2" type="ORF">NTEN_LOCUS10538</name>
</gene>
<name>A0A6H5GRE4_9HEMI</name>
<feature type="compositionally biased region" description="Basic and acidic residues" evidence="1">
    <location>
        <begin position="91"/>
        <end position="104"/>
    </location>
</feature>
<dbReference type="EMBL" id="CADCXU010015853">
    <property type="protein sequence ID" value="CAB0005061.1"/>
    <property type="molecule type" value="Genomic_DNA"/>
</dbReference>
<feature type="compositionally biased region" description="Basic and acidic residues" evidence="1">
    <location>
        <begin position="115"/>
        <end position="127"/>
    </location>
</feature>
<dbReference type="Proteomes" id="UP000479000">
    <property type="component" value="Unassembled WGS sequence"/>
</dbReference>
<reference evidence="2 3" key="1">
    <citation type="submission" date="2020-02" db="EMBL/GenBank/DDBJ databases">
        <authorList>
            <person name="Ferguson B K."/>
        </authorList>
    </citation>
    <scope>NUCLEOTIDE SEQUENCE [LARGE SCALE GENOMIC DNA]</scope>
</reference>
<dbReference type="OrthoDB" id="306254at2759"/>